<evidence type="ECO:0000256" key="2">
    <source>
        <dbReference type="SAM" id="Phobius"/>
    </source>
</evidence>
<dbReference type="Proteomes" id="UP000003759">
    <property type="component" value="Chromosome"/>
</dbReference>
<organism evidence="3 4">
    <name type="scientific">Brachyspira pilosicoli WesB</name>
    <dbReference type="NCBI Taxonomy" id="1161918"/>
    <lineage>
        <taxon>Bacteria</taxon>
        <taxon>Pseudomonadati</taxon>
        <taxon>Spirochaetota</taxon>
        <taxon>Spirochaetia</taxon>
        <taxon>Brachyspirales</taxon>
        <taxon>Brachyspiraceae</taxon>
        <taxon>Brachyspira</taxon>
    </lineage>
</organism>
<dbReference type="HOGENOM" id="CLU_172363_1_0_12"/>
<dbReference type="KEGG" id="bpw:WESB_2560"/>
<evidence type="ECO:0000313" key="3">
    <source>
        <dbReference type="EMBL" id="CCG58022.1"/>
    </source>
</evidence>
<keyword evidence="2" id="KW-0812">Transmembrane</keyword>
<name>K0JLM9_BRAPL</name>
<dbReference type="PATRIC" id="fig|1161918.5.peg.2120"/>
<sequence length="111" mass="13032">MSFLLKILGSKWTYIALFILAIFIVVLIFVNTIQNYENTIDNLEEHIDNLEMTNKVLYKELQFQNEKLEILKSYSNSTKIIDSLEDNRLIDVNIEAVITISNDYYNSFTNQ</sequence>
<keyword evidence="1" id="KW-0175">Coiled coil</keyword>
<feature type="coiled-coil region" evidence="1">
    <location>
        <begin position="33"/>
        <end position="67"/>
    </location>
</feature>
<keyword evidence="2" id="KW-0472">Membrane</keyword>
<dbReference type="AlphaFoldDB" id="K0JLM9"/>
<gene>
    <name evidence="3" type="ORF">WESB_2560</name>
</gene>
<keyword evidence="2" id="KW-1133">Transmembrane helix</keyword>
<proteinExistence type="predicted"/>
<protein>
    <submittedName>
        <fullName evidence="3">Unclassified</fullName>
    </submittedName>
</protein>
<feature type="transmembrane region" description="Helical" evidence="2">
    <location>
        <begin position="12"/>
        <end position="30"/>
    </location>
</feature>
<evidence type="ECO:0000313" key="4">
    <source>
        <dbReference type="Proteomes" id="UP000003759"/>
    </source>
</evidence>
<evidence type="ECO:0000256" key="1">
    <source>
        <dbReference type="SAM" id="Coils"/>
    </source>
</evidence>
<dbReference type="EMBL" id="HE793032">
    <property type="protein sequence ID" value="CCG58022.1"/>
    <property type="molecule type" value="Genomic_DNA"/>
</dbReference>
<dbReference type="RefSeq" id="WP_014934073.1">
    <property type="nucleotide sequence ID" value="NC_018604.1"/>
</dbReference>
<accession>K0JLM9</accession>
<reference evidence="3 4" key="1">
    <citation type="journal article" date="2012" name="BMC Genomics">
        <title>Comparative genomics of Brachyspira pilosicoli strains: genome rearrangements, reductions and correlation of genetic compliment with phenotypic diversity.</title>
        <authorList>
            <person name="Mappley L.J."/>
            <person name="Black M.L."/>
            <person name="Abuoun M."/>
            <person name="Darby A.C."/>
            <person name="Woodward M.J."/>
            <person name="Parkhill J."/>
            <person name="Turner A.K."/>
            <person name="Bellgard M.I."/>
            <person name="La T."/>
            <person name="Phillips N.D."/>
            <person name="La Ragione R.M."/>
            <person name="Hampson D.J."/>
        </authorList>
    </citation>
    <scope>NUCLEOTIDE SEQUENCE [LARGE SCALE GENOMIC DNA]</scope>
    <source>
        <strain evidence="3">WesB</strain>
    </source>
</reference>